<sequence>MRTLELDAITKRFGGVIANDAISLTVRRNEILALVGENGAGKSTLMSILYGMLGPDSGRILIDGRPVEFASPAAAIAHGLGMVFQHFQLFDQLSAVENIVYGAEPRRWGLLDRRAAVRRVTELAAAYGLDVPVEATVADLPVGVLQRVEILKALYRGAELLILDEPTGVLTPGEARDLFRVLRAFADDGHAVILITHKLEEVTALADRVVVLRDGRRVFASAVADTTTTDLARHLTGRHVDLRPRRATRPAGAPVLTLDRVSTGDRHSPLRDISLTVRAGEIVGIAAIAGNGQETLAAVVAGRHAATGTITLAGTDVTAAGHTERRARGLAHIPEDRNRRGVAADADAVTTLAAGFHRARPLAVRGILRPRAMRDHARRLIDRFGIRVPDISAPVRTLSGGNTQKLVVARELAHRAPFLLAEQPTRGVDLGAIEFIYERLDEYRAEGGAILLISTELTELLTLADRILVLANGRSVGEFAGADADAERIGALMSGAPRTPAPSAA</sequence>
<dbReference type="InterPro" id="IPR027417">
    <property type="entry name" value="P-loop_NTPase"/>
</dbReference>
<dbReference type="SUPFAM" id="SSF52540">
    <property type="entry name" value="P-loop containing nucleoside triphosphate hydrolases"/>
    <property type="match status" value="2"/>
</dbReference>
<comment type="caution">
    <text evidence="4">The sequence shown here is derived from an EMBL/GenBank/DDBJ whole genome shotgun (WGS) entry which is preliminary data.</text>
</comment>
<dbReference type="Proteomes" id="UP000540412">
    <property type="component" value="Unassembled WGS sequence"/>
</dbReference>
<dbReference type="CDD" id="cd03215">
    <property type="entry name" value="ABC_Carb_Monos_II"/>
    <property type="match status" value="1"/>
</dbReference>
<accession>A0A7W9ULC7</accession>
<evidence type="ECO:0000313" key="4">
    <source>
        <dbReference type="EMBL" id="MBB5916575.1"/>
    </source>
</evidence>
<gene>
    <name evidence="4" type="ORF">BJY24_005487</name>
</gene>
<dbReference type="PANTHER" id="PTHR43790">
    <property type="entry name" value="CARBOHYDRATE TRANSPORT ATP-BINDING PROTEIN MG119-RELATED"/>
    <property type="match status" value="1"/>
</dbReference>
<organism evidence="4 5">
    <name type="scientific">Nocardia transvalensis</name>
    <dbReference type="NCBI Taxonomy" id="37333"/>
    <lineage>
        <taxon>Bacteria</taxon>
        <taxon>Bacillati</taxon>
        <taxon>Actinomycetota</taxon>
        <taxon>Actinomycetes</taxon>
        <taxon>Mycobacteriales</taxon>
        <taxon>Nocardiaceae</taxon>
        <taxon>Nocardia</taxon>
    </lineage>
</organism>
<dbReference type="CDD" id="cd03216">
    <property type="entry name" value="ABC_Carb_Monos_I"/>
    <property type="match status" value="1"/>
</dbReference>
<keyword evidence="4" id="KW-0762">Sugar transport</keyword>
<proteinExistence type="predicted"/>
<keyword evidence="1" id="KW-0547">Nucleotide-binding</keyword>
<evidence type="ECO:0000259" key="3">
    <source>
        <dbReference type="PROSITE" id="PS50893"/>
    </source>
</evidence>
<evidence type="ECO:0000256" key="1">
    <source>
        <dbReference type="ARBA" id="ARBA00022741"/>
    </source>
</evidence>
<reference evidence="4 5" key="1">
    <citation type="submission" date="2020-08" db="EMBL/GenBank/DDBJ databases">
        <title>Sequencing the genomes of 1000 actinobacteria strains.</title>
        <authorList>
            <person name="Klenk H.-P."/>
        </authorList>
    </citation>
    <scope>NUCLEOTIDE SEQUENCE [LARGE SCALE GENOMIC DNA]</scope>
    <source>
        <strain evidence="4 5">DSM 43582</strain>
    </source>
</reference>
<protein>
    <submittedName>
        <fullName evidence="4">Simple sugar transport system ATP-binding protein</fullName>
    </submittedName>
</protein>
<name>A0A7W9ULC7_9NOCA</name>
<keyword evidence="2 4" id="KW-0067">ATP-binding</keyword>
<dbReference type="InterPro" id="IPR003593">
    <property type="entry name" value="AAA+_ATPase"/>
</dbReference>
<keyword evidence="5" id="KW-1185">Reference proteome</keyword>
<dbReference type="SMART" id="SM00382">
    <property type="entry name" value="AAA"/>
    <property type="match status" value="1"/>
</dbReference>
<feature type="domain" description="ABC transporter" evidence="3">
    <location>
        <begin position="4"/>
        <end position="239"/>
    </location>
</feature>
<dbReference type="RefSeq" id="WP_040754266.1">
    <property type="nucleotide sequence ID" value="NZ_JACHIT010000002.1"/>
</dbReference>
<dbReference type="PROSITE" id="PS50893">
    <property type="entry name" value="ABC_TRANSPORTER_2"/>
    <property type="match status" value="2"/>
</dbReference>
<dbReference type="InterPro" id="IPR003439">
    <property type="entry name" value="ABC_transporter-like_ATP-bd"/>
</dbReference>
<dbReference type="InterPro" id="IPR050107">
    <property type="entry name" value="ABC_carbohydrate_import_ATPase"/>
</dbReference>
<dbReference type="GO" id="GO:0005524">
    <property type="term" value="F:ATP binding"/>
    <property type="evidence" value="ECO:0007669"/>
    <property type="project" value="UniProtKB-KW"/>
</dbReference>
<dbReference type="EMBL" id="JACHIT010000002">
    <property type="protein sequence ID" value="MBB5916575.1"/>
    <property type="molecule type" value="Genomic_DNA"/>
</dbReference>
<dbReference type="PANTHER" id="PTHR43790:SF4">
    <property type="entry name" value="GUANOSINE IMPORT ATP-BINDING PROTEIN NUPO"/>
    <property type="match status" value="1"/>
</dbReference>
<evidence type="ECO:0000313" key="5">
    <source>
        <dbReference type="Proteomes" id="UP000540412"/>
    </source>
</evidence>
<dbReference type="Pfam" id="PF00005">
    <property type="entry name" value="ABC_tran"/>
    <property type="match status" value="2"/>
</dbReference>
<keyword evidence="4" id="KW-0813">Transport</keyword>
<dbReference type="Gene3D" id="3.40.50.300">
    <property type="entry name" value="P-loop containing nucleotide triphosphate hydrolases"/>
    <property type="match status" value="2"/>
</dbReference>
<feature type="domain" description="ABC transporter" evidence="3">
    <location>
        <begin position="255"/>
        <end position="497"/>
    </location>
</feature>
<dbReference type="AlphaFoldDB" id="A0A7W9ULC7"/>
<evidence type="ECO:0000256" key="2">
    <source>
        <dbReference type="ARBA" id="ARBA00022840"/>
    </source>
</evidence>
<dbReference type="GO" id="GO:0016887">
    <property type="term" value="F:ATP hydrolysis activity"/>
    <property type="evidence" value="ECO:0007669"/>
    <property type="project" value="InterPro"/>
</dbReference>